<comment type="caution">
    <text evidence="3">The sequence shown here is derived from an EMBL/GenBank/DDBJ whole genome shotgun (WGS) entry which is preliminary data.</text>
</comment>
<dbReference type="Pfam" id="PF05057">
    <property type="entry name" value="DUF676"/>
    <property type="match status" value="1"/>
</dbReference>
<dbReference type="InterPro" id="IPR029058">
    <property type="entry name" value="AB_hydrolase_fold"/>
</dbReference>
<gene>
    <name evidence="3" type="ORF">Poli38472_008674</name>
</gene>
<feature type="region of interest" description="Disordered" evidence="1">
    <location>
        <begin position="448"/>
        <end position="468"/>
    </location>
</feature>
<dbReference type="Proteomes" id="UP000794436">
    <property type="component" value="Unassembled WGS sequence"/>
</dbReference>
<organism evidence="3 4">
    <name type="scientific">Pythium oligandrum</name>
    <name type="common">Mycoparasitic fungus</name>
    <dbReference type="NCBI Taxonomy" id="41045"/>
    <lineage>
        <taxon>Eukaryota</taxon>
        <taxon>Sar</taxon>
        <taxon>Stramenopiles</taxon>
        <taxon>Oomycota</taxon>
        <taxon>Peronosporomycetes</taxon>
        <taxon>Pythiales</taxon>
        <taxon>Pythiaceae</taxon>
        <taxon>Pythium</taxon>
    </lineage>
</organism>
<feature type="domain" description="DUF676" evidence="2">
    <location>
        <begin position="21"/>
        <end position="230"/>
    </location>
</feature>
<dbReference type="AlphaFoldDB" id="A0A8K1FBE1"/>
<sequence>MSMSALSSPTTSEMASVYLPEHIVVLVHGNNGAPSDFDSVEGVLRAKYRPDELLVIKSKANHTQTSMGVDVGGTKLAVEVVNTILKYDLHPGIETYKFSIVCHSLGGLYARYAIAQIQAELAMLNIEFVSFVTMCTPHLGCRRPRAPSVMKNFLRLGVHTVLASKTIYGQTGIDLLVANDPQTMEVDPTRRPVLESMSDPESEFIRALQRFRHCTLIAMADGDLVVHYASSSIRNFNPYPSNLLTSRHQGWRWHVRHHGFDYISADFYARLNDRVDQAFELENELEGIHVLQCERFASVDGYDCDNKREVEFTYEMIRSLQEAVSWRRIDLVVEPYTVKGKMRLHDWPINKMQPQGCGAIEFIDLLTDMIGSDHQLELRTCELDVVMEQLLTASASTTGTDADDDDENQHDSRPSLLSLTKWNEKWGEKQISGQIGAFFQNVKRRMSISGEQSPRNSDVTVAVTTKQA</sequence>
<evidence type="ECO:0000313" key="4">
    <source>
        <dbReference type="Proteomes" id="UP000794436"/>
    </source>
</evidence>
<accession>A0A8K1FBE1</accession>
<dbReference type="EMBL" id="SPLM01000146">
    <property type="protein sequence ID" value="TMW56026.1"/>
    <property type="molecule type" value="Genomic_DNA"/>
</dbReference>
<dbReference type="Gene3D" id="3.40.50.1820">
    <property type="entry name" value="alpha/beta hydrolase"/>
    <property type="match status" value="1"/>
</dbReference>
<dbReference type="InterPro" id="IPR044294">
    <property type="entry name" value="Lipase-like"/>
</dbReference>
<evidence type="ECO:0000259" key="2">
    <source>
        <dbReference type="Pfam" id="PF05057"/>
    </source>
</evidence>
<dbReference type="OrthoDB" id="273452at2759"/>
<dbReference type="PANTHER" id="PTHR12482:SF62">
    <property type="entry name" value="LIPASE ROG1-RELATED"/>
    <property type="match status" value="1"/>
</dbReference>
<name>A0A8K1FBE1_PYTOL</name>
<dbReference type="PANTHER" id="PTHR12482">
    <property type="entry name" value="LIPASE ROG1-RELATED-RELATED"/>
    <property type="match status" value="1"/>
</dbReference>
<reference evidence="3" key="1">
    <citation type="submission" date="2019-03" db="EMBL/GenBank/DDBJ databases">
        <title>Long read genome sequence of the mycoparasitic Pythium oligandrum ATCC 38472 isolated from sugarbeet rhizosphere.</title>
        <authorList>
            <person name="Gaulin E."/>
        </authorList>
    </citation>
    <scope>NUCLEOTIDE SEQUENCE</scope>
    <source>
        <strain evidence="3">ATCC 38472_TT</strain>
    </source>
</reference>
<evidence type="ECO:0000256" key="1">
    <source>
        <dbReference type="SAM" id="MobiDB-lite"/>
    </source>
</evidence>
<keyword evidence="4" id="KW-1185">Reference proteome</keyword>
<dbReference type="InterPro" id="IPR007751">
    <property type="entry name" value="DUF676_lipase-like"/>
</dbReference>
<proteinExistence type="predicted"/>
<feature type="compositionally biased region" description="Polar residues" evidence="1">
    <location>
        <begin position="449"/>
        <end position="468"/>
    </location>
</feature>
<evidence type="ECO:0000313" key="3">
    <source>
        <dbReference type="EMBL" id="TMW56026.1"/>
    </source>
</evidence>
<dbReference type="SUPFAM" id="SSF53474">
    <property type="entry name" value="alpha/beta-Hydrolases"/>
    <property type="match status" value="1"/>
</dbReference>
<protein>
    <recommendedName>
        <fullName evidence="2">DUF676 domain-containing protein</fullName>
    </recommendedName>
</protein>